<feature type="transmembrane region" description="Helical" evidence="1">
    <location>
        <begin position="118"/>
        <end position="136"/>
    </location>
</feature>
<dbReference type="AlphaFoldDB" id="A0A6P5WUZ7"/>
<dbReference type="RefSeq" id="XP_022719658.1">
    <property type="nucleotide sequence ID" value="XM_022863923.1"/>
</dbReference>
<organism evidence="2 3">
    <name type="scientific">Durio zibethinus</name>
    <name type="common">Durian</name>
    <dbReference type="NCBI Taxonomy" id="66656"/>
    <lineage>
        <taxon>Eukaryota</taxon>
        <taxon>Viridiplantae</taxon>
        <taxon>Streptophyta</taxon>
        <taxon>Embryophyta</taxon>
        <taxon>Tracheophyta</taxon>
        <taxon>Spermatophyta</taxon>
        <taxon>Magnoliopsida</taxon>
        <taxon>eudicotyledons</taxon>
        <taxon>Gunneridae</taxon>
        <taxon>Pentapetalae</taxon>
        <taxon>rosids</taxon>
        <taxon>malvids</taxon>
        <taxon>Malvales</taxon>
        <taxon>Malvaceae</taxon>
        <taxon>Helicteroideae</taxon>
        <taxon>Durio</taxon>
    </lineage>
</organism>
<dbReference type="Proteomes" id="UP000515121">
    <property type="component" value="Unplaced"/>
</dbReference>
<keyword evidence="1" id="KW-0472">Membrane</keyword>
<dbReference type="OrthoDB" id="1431247at2759"/>
<dbReference type="Gene3D" id="2.60.40.790">
    <property type="match status" value="1"/>
</dbReference>
<proteinExistence type="predicted"/>
<accession>A0A6P5WUZ7</accession>
<dbReference type="SUPFAM" id="SSF49764">
    <property type="entry name" value="HSP20-like chaperones"/>
    <property type="match status" value="1"/>
</dbReference>
<name>A0A6P5WUZ7_DURZI</name>
<evidence type="ECO:0000313" key="3">
    <source>
        <dbReference type="RefSeq" id="XP_022719658.1"/>
    </source>
</evidence>
<dbReference type="InterPro" id="IPR008978">
    <property type="entry name" value="HSP20-like_chaperone"/>
</dbReference>
<keyword evidence="2" id="KW-1185">Reference proteome</keyword>
<sequence>MKKEESNVEPSYEDFEPYCKWIKEAKDYVLKEADILEIQLQEFKREELKYEMGEDRLLYIRGEHQVGKSLIRRFNKKIDVSKYNIKEIEAKFEAGNLNLRLPCKNSALSFCKMGKKTINCAMVALLLLLAFCMYRYSE</sequence>
<keyword evidence="1" id="KW-1133">Transmembrane helix</keyword>
<evidence type="ECO:0000313" key="2">
    <source>
        <dbReference type="Proteomes" id="UP000515121"/>
    </source>
</evidence>
<dbReference type="GeneID" id="111277490"/>
<protein>
    <submittedName>
        <fullName evidence="3">Uncharacterized protein LOC111277490</fullName>
    </submittedName>
</protein>
<keyword evidence="1" id="KW-0812">Transmembrane</keyword>
<dbReference type="CDD" id="cd06464">
    <property type="entry name" value="ACD_sHsps-like"/>
    <property type="match status" value="1"/>
</dbReference>
<dbReference type="KEGG" id="dzi:111277490"/>
<reference evidence="3" key="1">
    <citation type="submission" date="2025-08" db="UniProtKB">
        <authorList>
            <consortium name="RefSeq"/>
        </authorList>
    </citation>
    <scope>IDENTIFICATION</scope>
    <source>
        <tissue evidence="3">Fruit stalk</tissue>
    </source>
</reference>
<evidence type="ECO:0000256" key="1">
    <source>
        <dbReference type="SAM" id="Phobius"/>
    </source>
</evidence>
<gene>
    <name evidence="3" type="primary">LOC111277490</name>
</gene>